<organism evidence="2 3">
    <name type="scientific">Limimaricola hongkongensis DSM 17492</name>
    <dbReference type="NCBI Taxonomy" id="1122180"/>
    <lineage>
        <taxon>Bacteria</taxon>
        <taxon>Pseudomonadati</taxon>
        <taxon>Pseudomonadota</taxon>
        <taxon>Alphaproteobacteria</taxon>
        <taxon>Rhodobacterales</taxon>
        <taxon>Paracoccaceae</taxon>
        <taxon>Limimaricola</taxon>
    </lineage>
</organism>
<reference evidence="2 3" key="1">
    <citation type="submission" date="2013-03" db="EMBL/GenBank/DDBJ databases">
        <authorList>
            <person name="Fiebig A."/>
            <person name="Goeker M."/>
            <person name="Klenk H.-P.P."/>
        </authorList>
    </citation>
    <scope>NUCLEOTIDE SEQUENCE [LARGE SCALE GENOMIC DNA]</scope>
    <source>
        <strain evidence="2 3">DSM 17492</strain>
    </source>
</reference>
<protein>
    <submittedName>
        <fullName evidence="2">Uncharacterized protein</fullName>
    </submittedName>
</protein>
<dbReference type="HOGENOM" id="CLU_3292023_0_0_5"/>
<evidence type="ECO:0000256" key="1">
    <source>
        <dbReference type="SAM" id="MobiDB-lite"/>
    </source>
</evidence>
<evidence type="ECO:0000313" key="2">
    <source>
        <dbReference type="EMBL" id="EYD70924.1"/>
    </source>
</evidence>
<comment type="caution">
    <text evidence="2">The sequence shown here is derived from an EMBL/GenBank/DDBJ whole genome shotgun (WGS) entry which is preliminary data.</text>
</comment>
<accession>A0A017HAW0</accession>
<feature type="region of interest" description="Disordered" evidence="1">
    <location>
        <begin position="19"/>
        <end position="40"/>
    </location>
</feature>
<keyword evidence="3" id="KW-1185">Reference proteome</keyword>
<proteinExistence type="predicted"/>
<dbReference type="AlphaFoldDB" id="A0A017HAW0"/>
<sequence length="40" mass="4433">MRKRSHVVLLDMRMGCVPHHAVKESPGPRGDGPRAVTPEK</sequence>
<evidence type="ECO:0000313" key="3">
    <source>
        <dbReference type="Proteomes" id="UP000025047"/>
    </source>
</evidence>
<name>A0A017HAW0_9RHOB</name>
<dbReference type="Proteomes" id="UP000025047">
    <property type="component" value="Unassembled WGS sequence"/>
</dbReference>
<dbReference type="STRING" id="1122180.Lokhon_02568"/>
<gene>
    <name evidence="2" type="ORF">Lokhon_02568</name>
</gene>
<dbReference type="EMBL" id="APGJ01000007">
    <property type="protein sequence ID" value="EYD70924.1"/>
    <property type="molecule type" value="Genomic_DNA"/>
</dbReference>